<proteinExistence type="predicted"/>
<dbReference type="Proteomes" id="UP001165042">
    <property type="component" value="Unassembled WGS sequence"/>
</dbReference>
<dbReference type="RefSeq" id="WP_285611364.1">
    <property type="nucleotide sequence ID" value="NZ_BSSD01000005.1"/>
</dbReference>
<protein>
    <submittedName>
        <fullName evidence="2">Uncharacterized protein</fullName>
    </submittedName>
</protein>
<organism evidence="2 3">
    <name type="scientific">Actinokineospora globicatena</name>
    <dbReference type="NCBI Taxonomy" id="103729"/>
    <lineage>
        <taxon>Bacteria</taxon>
        <taxon>Bacillati</taxon>
        <taxon>Actinomycetota</taxon>
        <taxon>Actinomycetes</taxon>
        <taxon>Pseudonocardiales</taxon>
        <taxon>Pseudonocardiaceae</taxon>
        <taxon>Actinokineospora</taxon>
    </lineage>
</organism>
<dbReference type="EMBL" id="BSSD01000005">
    <property type="protein sequence ID" value="GLW92931.1"/>
    <property type="molecule type" value="Genomic_DNA"/>
</dbReference>
<evidence type="ECO:0000313" key="3">
    <source>
        <dbReference type="Proteomes" id="UP001165042"/>
    </source>
</evidence>
<sequence>MSSFSDADYPAFPYPGARPAFSYVHDDGGGWRLEADQTASSGWRVDGEDLDRWLADRDWSPLVNRIPVLAYGSNPCPSKIAWLKSTLGLTGAVVVLRARCTDIAAVWATGLRVVDDQRPVVLAAVPGAVEDHAVLMLTPEQVAVLDICEGRGERYELAMVSTGQVTLTDNGAVFDRVPAYVGLADARKPLLVNGSPVRCADVPQSVAVGMTGEAAATDGLVTHPIKGSPADLDVGVARSAGRPSPPDGVKDSHCAPTVPAGAV</sequence>
<dbReference type="AlphaFoldDB" id="A0A9W6VB99"/>
<comment type="caution">
    <text evidence="2">The sequence shown here is derived from an EMBL/GenBank/DDBJ whole genome shotgun (WGS) entry which is preliminary data.</text>
</comment>
<feature type="region of interest" description="Disordered" evidence="1">
    <location>
        <begin position="236"/>
        <end position="263"/>
    </location>
</feature>
<evidence type="ECO:0000313" key="2">
    <source>
        <dbReference type="EMBL" id="GLW92931.1"/>
    </source>
</evidence>
<keyword evidence="3" id="KW-1185">Reference proteome</keyword>
<name>A0A9W6VB99_9PSEU</name>
<accession>A0A9W6VB99</accession>
<evidence type="ECO:0000256" key="1">
    <source>
        <dbReference type="SAM" id="MobiDB-lite"/>
    </source>
</evidence>
<gene>
    <name evidence="2" type="ORF">Aglo03_37470</name>
</gene>
<reference evidence="2" key="1">
    <citation type="submission" date="2023-02" db="EMBL/GenBank/DDBJ databases">
        <title>Actinokineospora globicatena NBRC 15670.</title>
        <authorList>
            <person name="Ichikawa N."/>
            <person name="Sato H."/>
            <person name="Tonouchi N."/>
        </authorList>
    </citation>
    <scope>NUCLEOTIDE SEQUENCE</scope>
    <source>
        <strain evidence="2">NBRC 15670</strain>
    </source>
</reference>